<dbReference type="GO" id="GO:0008198">
    <property type="term" value="F:ferrous iron binding"/>
    <property type="evidence" value="ECO:0007669"/>
    <property type="project" value="TreeGrafter"/>
</dbReference>
<dbReference type="NCBIfam" id="TIGR03421">
    <property type="entry name" value="FeS_CyaY"/>
    <property type="match status" value="1"/>
</dbReference>
<keyword evidence="9" id="KW-0408">Iron</keyword>
<keyword evidence="7" id="KW-0809">Transit peptide</keyword>
<keyword evidence="11" id="KW-0496">Mitochondrion</keyword>
<dbReference type="SUPFAM" id="SSF55387">
    <property type="entry name" value="Frataxin/Nqo15-like"/>
    <property type="match status" value="1"/>
</dbReference>
<dbReference type="Proteomes" id="UP001233172">
    <property type="component" value="Unassembled WGS sequence"/>
</dbReference>
<dbReference type="GO" id="GO:0005739">
    <property type="term" value="C:mitochondrion"/>
    <property type="evidence" value="ECO:0007669"/>
    <property type="project" value="UniProtKB-SubCell"/>
</dbReference>
<sequence length="211" mass="24400">MSLNRITGFCKIVNEYRSLRQMQGIRQLRLKNGSDHLKKEKLAEKIVNANVKKQFIYLDYNKCYHVSATNHSSEGQHLRATEISNSEYERLAEETLDSLSEFFEELPETEACNEDYDCAFGNGVLTVHLGSTEGTYVLNKQTPNKQIWLSSPLSGPKRFDYYEGQWVYLRDGTGLHKLLEEEIFELTGIKVDLKKCKFYTYGIAERMSKTN</sequence>
<dbReference type="PROSITE" id="PS01344">
    <property type="entry name" value="FRATAXIN_1"/>
    <property type="match status" value="1"/>
</dbReference>
<keyword evidence="14" id="KW-1185">Reference proteome</keyword>
<comment type="subcellular location">
    <subcellularLocation>
        <location evidence="1">Mitochondrion</location>
    </subcellularLocation>
</comment>
<evidence type="ECO:0000256" key="8">
    <source>
        <dbReference type="ARBA" id="ARBA00023002"/>
    </source>
</evidence>
<dbReference type="NCBIfam" id="TIGR03422">
    <property type="entry name" value="mito_frataxin"/>
    <property type="match status" value="1"/>
</dbReference>
<gene>
    <name evidence="13" type="ORF">Bpfe_012859</name>
</gene>
<dbReference type="GO" id="GO:0006826">
    <property type="term" value="P:iron ion transport"/>
    <property type="evidence" value="ECO:0007669"/>
    <property type="project" value="UniProtKB-KW"/>
</dbReference>
<dbReference type="InterPro" id="IPR002908">
    <property type="entry name" value="Frataxin/CyaY"/>
</dbReference>
<reference evidence="13" key="1">
    <citation type="journal article" date="2023" name="PLoS Negl. Trop. Dis.">
        <title>A genome sequence for Biomphalaria pfeifferi, the major vector snail for the human-infecting parasite Schistosoma mansoni.</title>
        <authorList>
            <person name="Bu L."/>
            <person name="Lu L."/>
            <person name="Laidemitt M.R."/>
            <person name="Zhang S.M."/>
            <person name="Mutuku M."/>
            <person name="Mkoji G."/>
            <person name="Steinauer M."/>
            <person name="Loker E.S."/>
        </authorList>
    </citation>
    <scope>NUCLEOTIDE SEQUENCE</scope>
    <source>
        <strain evidence="13">KasaAsao</strain>
    </source>
</reference>
<dbReference type="CDD" id="cd00503">
    <property type="entry name" value="Frataxin"/>
    <property type="match status" value="1"/>
</dbReference>
<dbReference type="EMBL" id="JASAOG010000053">
    <property type="protein sequence ID" value="KAK0057629.1"/>
    <property type="molecule type" value="Genomic_DNA"/>
</dbReference>
<dbReference type="PROSITE" id="PS50810">
    <property type="entry name" value="FRATAXIN_2"/>
    <property type="match status" value="1"/>
</dbReference>
<evidence type="ECO:0000256" key="6">
    <source>
        <dbReference type="ARBA" id="ARBA00022496"/>
    </source>
</evidence>
<evidence type="ECO:0000256" key="2">
    <source>
        <dbReference type="ARBA" id="ARBA00008183"/>
    </source>
</evidence>
<dbReference type="Pfam" id="PF01491">
    <property type="entry name" value="Frataxin_Cyay"/>
    <property type="match status" value="1"/>
</dbReference>
<name>A0AAD8BN11_BIOPF</name>
<evidence type="ECO:0000256" key="11">
    <source>
        <dbReference type="ARBA" id="ARBA00023128"/>
    </source>
</evidence>
<dbReference type="GO" id="GO:0016226">
    <property type="term" value="P:iron-sulfur cluster assembly"/>
    <property type="evidence" value="ECO:0007669"/>
    <property type="project" value="InterPro"/>
</dbReference>
<dbReference type="GO" id="GO:0008199">
    <property type="term" value="F:ferric iron binding"/>
    <property type="evidence" value="ECO:0007669"/>
    <property type="project" value="InterPro"/>
</dbReference>
<evidence type="ECO:0000256" key="4">
    <source>
        <dbReference type="ARBA" id="ARBA00022434"/>
    </source>
</evidence>
<reference evidence="13" key="2">
    <citation type="submission" date="2023-04" db="EMBL/GenBank/DDBJ databases">
        <authorList>
            <person name="Bu L."/>
            <person name="Lu L."/>
            <person name="Laidemitt M.R."/>
            <person name="Zhang S.M."/>
            <person name="Mutuku M."/>
            <person name="Mkoji G."/>
            <person name="Steinauer M."/>
            <person name="Loker E.S."/>
        </authorList>
    </citation>
    <scope>NUCLEOTIDE SEQUENCE</scope>
    <source>
        <strain evidence="13">KasaAsao</strain>
        <tissue evidence="13">Whole Snail</tissue>
    </source>
</reference>
<evidence type="ECO:0000256" key="7">
    <source>
        <dbReference type="ARBA" id="ARBA00022946"/>
    </source>
</evidence>
<comment type="similarity">
    <text evidence="2">Belongs to the frataxin family.</text>
</comment>
<dbReference type="PANTHER" id="PTHR16821:SF2">
    <property type="entry name" value="FRATAXIN, MITOCHONDRIAL"/>
    <property type="match status" value="1"/>
</dbReference>
<comment type="caution">
    <text evidence="13">The sequence shown here is derived from an EMBL/GenBank/DDBJ whole genome shotgun (WGS) entry which is preliminary data.</text>
</comment>
<keyword evidence="10" id="KW-0406">Ion transport</keyword>
<dbReference type="InterPro" id="IPR017789">
    <property type="entry name" value="Frataxin"/>
</dbReference>
<dbReference type="GO" id="GO:0006879">
    <property type="term" value="P:intracellular iron ion homeostasis"/>
    <property type="evidence" value="ECO:0007669"/>
    <property type="project" value="UniProtKB-KW"/>
</dbReference>
<keyword evidence="4" id="KW-0409">Iron storage</keyword>
<dbReference type="Gene3D" id="3.30.920.10">
    <property type="entry name" value="Frataxin/CyaY"/>
    <property type="match status" value="1"/>
</dbReference>
<proteinExistence type="inferred from homology"/>
<evidence type="ECO:0000256" key="9">
    <source>
        <dbReference type="ARBA" id="ARBA00023004"/>
    </source>
</evidence>
<evidence type="ECO:0000256" key="10">
    <source>
        <dbReference type="ARBA" id="ARBA00023065"/>
    </source>
</evidence>
<dbReference type="AlphaFoldDB" id="A0AAD8BN11"/>
<evidence type="ECO:0000256" key="5">
    <source>
        <dbReference type="ARBA" id="ARBA00022448"/>
    </source>
</evidence>
<keyword evidence="8" id="KW-0560">Oxidoreductase</keyword>
<dbReference type="EC" id="1.16.3.1" evidence="3"/>
<dbReference type="GO" id="GO:0034986">
    <property type="term" value="F:iron chaperone activity"/>
    <property type="evidence" value="ECO:0007669"/>
    <property type="project" value="TreeGrafter"/>
</dbReference>
<evidence type="ECO:0000313" key="13">
    <source>
        <dbReference type="EMBL" id="KAK0057629.1"/>
    </source>
</evidence>
<dbReference type="InterPro" id="IPR036524">
    <property type="entry name" value="Frataxin/CyaY_sf"/>
</dbReference>
<evidence type="ECO:0000256" key="3">
    <source>
        <dbReference type="ARBA" id="ARBA00013107"/>
    </source>
</evidence>
<protein>
    <recommendedName>
        <fullName evidence="3">ferroxidase</fullName>
        <ecNumber evidence="3">1.16.3.1</ecNumber>
    </recommendedName>
</protein>
<accession>A0AAD8BN11</accession>
<organism evidence="13 14">
    <name type="scientific">Biomphalaria pfeifferi</name>
    <name type="common">Bloodfluke planorb</name>
    <name type="synonym">Freshwater snail</name>
    <dbReference type="NCBI Taxonomy" id="112525"/>
    <lineage>
        <taxon>Eukaryota</taxon>
        <taxon>Metazoa</taxon>
        <taxon>Spiralia</taxon>
        <taxon>Lophotrochozoa</taxon>
        <taxon>Mollusca</taxon>
        <taxon>Gastropoda</taxon>
        <taxon>Heterobranchia</taxon>
        <taxon>Euthyneura</taxon>
        <taxon>Panpulmonata</taxon>
        <taxon>Hygrophila</taxon>
        <taxon>Lymnaeoidea</taxon>
        <taxon>Planorbidae</taxon>
        <taxon>Biomphalaria</taxon>
    </lineage>
</organism>
<keyword evidence="6" id="KW-0410">Iron transport</keyword>
<evidence type="ECO:0000313" key="14">
    <source>
        <dbReference type="Proteomes" id="UP001233172"/>
    </source>
</evidence>
<comment type="catalytic activity">
    <reaction evidence="12">
        <text>4 Fe(2+) + O2 + 4 H(+) = 4 Fe(3+) + 2 H2O</text>
        <dbReference type="Rhea" id="RHEA:11148"/>
        <dbReference type="ChEBI" id="CHEBI:15377"/>
        <dbReference type="ChEBI" id="CHEBI:15378"/>
        <dbReference type="ChEBI" id="CHEBI:15379"/>
        <dbReference type="ChEBI" id="CHEBI:29033"/>
        <dbReference type="ChEBI" id="CHEBI:29034"/>
        <dbReference type="EC" id="1.16.3.1"/>
    </reaction>
</comment>
<dbReference type="PANTHER" id="PTHR16821">
    <property type="entry name" value="FRATAXIN"/>
    <property type="match status" value="1"/>
</dbReference>
<evidence type="ECO:0000256" key="1">
    <source>
        <dbReference type="ARBA" id="ARBA00004173"/>
    </source>
</evidence>
<dbReference type="SMART" id="SM01219">
    <property type="entry name" value="Frataxin_Cyay"/>
    <property type="match status" value="1"/>
</dbReference>
<dbReference type="InterPro" id="IPR020895">
    <property type="entry name" value="Frataxin_CS"/>
</dbReference>
<dbReference type="GO" id="GO:0051537">
    <property type="term" value="F:2 iron, 2 sulfur cluster binding"/>
    <property type="evidence" value="ECO:0007669"/>
    <property type="project" value="TreeGrafter"/>
</dbReference>
<dbReference type="GO" id="GO:0004322">
    <property type="term" value="F:ferroxidase activity"/>
    <property type="evidence" value="ECO:0007669"/>
    <property type="project" value="UniProtKB-EC"/>
</dbReference>
<keyword evidence="5" id="KW-0813">Transport</keyword>
<evidence type="ECO:0000256" key="12">
    <source>
        <dbReference type="ARBA" id="ARBA00047990"/>
    </source>
</evidence>